<dbReference type="Gene3D" id="1.10.510.10">
    <property type="entry name" value="Transferase(Phosphotransferase) domain 1"/>
    <property type="match status" value="1"/>
</dbReference>
<feature type="compositionally biased region" description="Basic and acidic residues" evidence="2">
    <location>
        <begin position="223"/>
        <end position="244"/>
    </location>
</feature>
<keyword evidence="1" id="KW-0175">Coiled coil</keyword>
<organism evidence="3 4">
    <name type="scientific">Amphimedon queenslandica</name>
    <name type="common">Sponge</name>
    <dbReference type="NCBI Taxonomy" id="400682"/>
    <lineage>
        <taxon>Eukaryota</taxon>
        <taxon>Metazoa</taxon>
        <taxon>Porifera</taxon>
        <taxon>Demospongiae</taxon>
        <taxon>Heteroscleromorpha</taxon>
        <taxon>Haplosclerida</taxon>
        <taxon>Niphatidae</taxon>
        <taxon>Amphimedon</taxon>
    </lineage>
</organism>
<dbReference type="AlphaFoldDB" id="A0AAN0J1F1"/>
<dbReference type="KEGG" id="aqu:109581165"/>
<feature type="compositionally biased region" description="Polar residues" evidence="2">
    <location>
        <begin position="297"/>
        <end position="327"/>
    </location>
</feature>
<sequence length="554" mass="62019">MSSNNDRECGVTQDLVYLRCWKREHSKRPSFTQVKEKLVEIQKTEFLYTSDEEFKSLQSTWKKEVKMKFNDLKKVESEVENKEKHLIQQMKLQEERVIAMKKNLEEKEQSLVDMMDKVQKQLEIIAREREKRPPRTKKFFPRKMLEWLTMSSREQRRAKATDNKLPSKTIEPIGLDPHMMRGSHRSSLPVIHKRQGSDVSSDASDSVFQRKPLQKRGSSLRQSRKDFDEADYDLRIRSDSEPRKAYGSYALPPPPSYETNNPTSLAPPKVVPPKLGGGPITISPRRSSDRSPVISPKNLSRSDSAQYSQDSGNSMSCSDPSGGSNEVPNLINFEASSTVVRQEKRSVADEYDPLKNDSWVGTPTKRITGVVSTTSMDSLFSDTFNSMTTTASGGGFSISPDTNQISPRSSLTASTTIVRSNKPLPLSDQAAFMHQSSLPSSNTCPSPSIARPRPRSARNSVDPTDNISAPASRAMTPKLSRSSPSGSVHSLPPFNAFHDTDVNDFYPFFSDSSNSSSLYEFSMFEDTVDDGLTMKFNIESFSPPSLEPTVPPSS</sequence>
<feature type="compositionally biased region" description="Polar residues" evidence="2">
    <location>
        <begin position="434"/>
        <end position="444"/>
    </location>
</feature>
<proteinExistence type="predicted"/>
<evidence type="ECO:0000256" key="1">
    <source>
        <dbReference type="SAM" id="Coils"/>
    </source>
</evidence>
<feature type="compositionally biased region" description="Low complexity" evidence="2">
    <location>
        <begin position="197"/>
        <end position="207"/>
    </location>
</feature>
<dbReference type="Proteomes" id="UP000007879">
    <property type="component" value="Unassembled WGS sequence"/>
</dbReference>
<evidence type="ECO:0000313" key="4">
    <source>
        <dbReference type="Proteomes" id="UP000007879"/>
    </source>
</evidence>
<accession>A0AAN0J1F1</accession>
<keyword evidence="4" id="KW-1185">Reference proteome</keyword>
<dbReference type="RefSeq" id="XP_019850572.1">
    <property type="nucleotide sequence ID" value="XM_019995013.1"/>
</dbReference>
<dbReference type="EnsemblMetazoa" id="XM_019995013.1">
    <property type="protein sequence ID" value="XP_019850572.1"/>
    <property type="gene ID" value="LOC109581165"/>
</dbReference>
<feature type="compositionally biased region" description="Polar residues" evidence="2">
    <location>
        <begin position="399"/>
        <end position="413"/>
    </location>
</feature>
<feature type="region of interest" description="Disordered" evidence="2">
    <location>
        <begin position="434"/>
        <end position="487"/>
    </location>
</feature>
<reference evidence="4" key="1">
    <citation type="journal article" date="2010" name="Nature">
        <title>The Amphimedon queenslandica genome and the evolution of animal complexity.</title>
        <authorList>
            <person name="Srivastava M."/>
            <person name="Simakov O."/>
            <person name="Chapman J."/>
            <person name="Fahey B."/>
            <person name="Gauthier M.E."/>
            <person name="Mitros T."/>
            <person name="Richards G.S."/>
            <person name="Conaco C."/>
            <person name="Dacre M."/>
            <person name="Hellsten U."/>
            <person name="Larroux C."/>
            <person name="Putnam N.H."/>
            <person name="Stanke M."/>
            <person name="Adamska M."/>
            <person name="Darling A."/>
            <person name="Degnan S.M."/>
            <person name="Oakley T.H."/>
            <person name="Plachetzki D.C."/>
            <person name="Zhai Y."/>
            <person name="Adamski M."/>
            <person name="Calcino A."/>
            <person name="Cummins S.F."/>
            <person name="Goodstein D.M."/>
            <person name="Harris C."/>
            <person name="Jackson D.J."/>
            <person name="Leys S.P."/>
            <person name="Shu S."/>
            <person name="Woodcroft B.J."/>
            <person name="Vervoort M."/>
            <person name="Kosik K.S."/>
            <person name="Manning G."/>
            <person name="Degnan B.M."/>
            <person name="Rokhsar D.S."/>
        </authorList>
    </citation>
    <scope>NUCLEOTIDE SEQUENCE [LARGE SCALE GENOMIC DNA]</scope>
</reference>
<reference evidence="3" key="2">
    <citation type="submission" date="2024-06" db="UniProtKB">
        <authorList>
            <consortium name="EnsemblMetazoa"/>
        </authorList>
    </citation>
    <scope>IDENTIFICATION</scope>
</reference>
<evidence type="ECO:0000256" key="2">
    <source>
        <dbReference type="SAM" id="MobiDB-lite"/>
    </source>
</evidence>
<feature type="compositionally biased region" description="Basic and acidic residues" evidence="2">
    <location>
        <begin position="153"/>
        <end position="162"/>
    </location>
</feature>
<protein>
    <submittedName>
        <fullName evidence="3">Uncharacterized protein</fullName>
    </submittedName>
</protein>
<feature type="region of interest" description="Disordered" evidence="2">
    <location>
        <begin position="394"/>
        <end position="413"/>
    </location>
</feature>
<dbReference type="GeneID" id="109581165"/>
<feature type="region of interest" description="Disordered" evidence="2">
    <location>
        <begin position="150"/>
        <end position="328"/>
    </location>
</feature>
<evidence type="ECO:0000313" key="3">
    <source>
        <dbReference type="EnsemblMetazoa" id="XP_019850572.1"/>
    </source>
</evidence>
<name>A0AAN0J1F1_AMPQE</name>
<feature type="coiled-coil region" evidence="1">
    <location>
        <begin position="72"/>
        <end position="121"/>
    </location>
</feature>